<dbReference type="SMART" id="SM00355">
    <property type="entry name" value="ZnF_C2H2"/>
    <property type="match status" value="2"/>
</dbReference>
<evidence type="ECO:0000313" key="11">
    <source>
        <dbReference type="Proteomes" id="UP000000689"/>
    </source>
</evidence>
<evidence type="ECO:0000256" key="6">
    <source>
        <dbReference type="ARBA" id="ARBA00023242"/>
    </source>
</evidence>
<evidence type="ECO:0000256" key="4">
    <source>
        <dbReference type="ARBA" id="ARBA00022771"/>
    </source>
</evidence>
<keyword evidence="6" id="KW-0539">Nucleus</keyword>
<dbReference type="Pfam" id="PF00096">
    <property type="entry name" value="zf-C2H2"/>
    <property type="match status" value="2"/>
</dbReference>
<protein>
    <recommendedName>
        <fullName evidence="9">C2H2-type domain-containing protein</fullName>
    </recommendedName>
</protein>
<dbReference type="PROSITE" id="PS00028">
    <property type="entry name" value="ZINC_FINGER_C2H2_1"/>
    <property type="match status" value="2"/>
</dbReference>
<organism evidence="10 11">
    <name type="scientific">Naumovozyma dairenensis (strain ATCC 10597 / BCRC 20456 / CBS 421 / NBRC 0211 / NRRL Y-12639)</name>
    <name type="common">Saccharomyces dairenensis</name>
    <dbReference type="NCBI Taxonomy" id="1071378"/>
    <lineage>
        <taxon>Eukaryota</taxon>
        <taxon>Fungi</taxon>
        <taxon>Dikarya</taxon>
        <taxon>Ascomycota</taxon>
        <taxon>Saccharomycotina</taxon>
        <taxon>Saccharomycetes</taxon>
        <taxon>Saccharomycetales</taxon>
        <taxon>Saccharomycetaceae</taxon>
        <taxon>Naumovozyma</taxon>
    </lineage>
</organism>
<feature type="compositionally biased region" description="Low complexity" evidence="8">
    <location>
        <begin position="442"/>
        <end position="458"/>
    </location>
</feature>
<feature type="compositionally biased region" description="Low complexity" evidence="8">
    <location>
        <begin position="543"/>
        <end position="564"/>
    </location>
</feature>
<comment type="subcellular location">
    <subcellularLocation>
        <location evidence="1">Nucleus</location>
    </subcellularLocation>
</comment>
<feature type="region of interest" description="Disordered" evidence="8">
    <location>
        <begin position="681"/>
        <end position="701"/>
    </location>
</feature>
<dbReference type="FunFam" id="3.30.160.60:FF:000202">
    <property type="entry name" value="Zinc finger protein 574"/>
    <property type="match status" value="1"/>
</dbReference>
<feature type="region of interest" description="Disordered" evidence="8">
    <location>
        <begin position="540"/>
        <end position="564"/>
    </location>
</feature>
<evidence type="ECO:0000256" key="2">
    <source>
        <dbReference type="ARBA" id="ARBA00022723"/>
    </source>
</evidence>
<evidence type="ECO:0000256" key="5">
    <source>
        <dbReference type="ARBA" id="ARBA00022833"/>
    </source>
</evidence>
<dbReference type="SUPFAM" id="SSF57667">
    <property type="entry name" value="beta-beta-alpha zinc fingers"/>
    <property type="match status" value="1"/>
</dbReference>
<dbReference type="FunFam" id="3.30.160.60:FF:000624">
    <property type="entry name" value="zinc finger protein 697"/>
    <property type="match status" value="1"/>
</dbReference>
<dbReference type="PANTHER" id="PTHR16515:SF66">
    <property type="entry name" value="C2H2-TYPE DOMAIN-CONTAINING PROTEIN"/>
    <property type="match status" value="1"/>
</dbReference>
<dbReference type="PANTHER" id="PTHR16515">
    <property type="entry name" value="PR DOMAIN ZINC FINGER PROTEIN"/>
    <property type="match status" value="1"/>
</dbReference>
<feature type="domain" description="C2H2-type" evidence="9">
    <location>
        <begin position="712"/>
        <end position="740"/>
    </location>
</feature>
<dbReference type="GeneID" id="11497837"/>
<evidence type="ECO:0000256" key="3">
    <source>
        <dbReference type="ARBA" id="ARBA00022737"/>
    </source>
</evidence>
<evidence type="ECO:0000259" key="9">
    <source>
        <dbReference type="PROSITE" id="PS50157"/>
    </source>
</evidence>
<reference evidence="10 11" key="1">
    <citation type="journal article" date="2011" name="Proc. Natl. Acad. Sci. U.S.A.">
        <title>Evolutionary erosion of yeast sex chromosomes by mating-type switching accidents.</title>
        <authorList>
            <person name="Gordon J.L."/>
            <person name="Armisen D."/>
            <person name="Proux-Wera E."/>
            <person name="Oheigeartaigh S.S."/>
            <person name="Byrne K.P."/>
            <person name="Wolfe K.H."/>
        </authorList>
    </citation>
    <scope>NUCLEOTIDE SEQUENCE [LARGE SCALE GENOMIC DNA]</scope>
    <source>
        <strain evidence="11">ATCC 10597 / BCRC 20456 / CBS 421 / NBRC 0211 / NRRL Y-12639</strain>
    </source>
</reference>
<dbReference type="EMBL" id="HE580268">
    <property type="protein sequence ID" value="CCD23168.1"/>
    <property type="molecule type" value="Genomic_DNA"/>
</dbReference>
<dbReference type="Proteomes" id="UP000000689">
    <property type="component" value="Chromosome 2"/>
</dbReference>
<dbReference type="STRING" id="1071378.G0W5V7"/>
<dbReference type="InterPro" id="IPR050331">
    <property type="entry name" value="Zinc_finger"/>
</dbReference>
<feature type="compositionally biased region" description="Low complexity" evidence="8">
    <location>
        <begin position="290"/>
        <end position="312"/>
    </location>
</feature>
<accession>G0W5V7</accession>
<feature type="region of interest" description="Disordered" evidence="8">
    <location>
        <begin position="632"/>
        <end position="657"/>
    </location>
</feature>
<feature type="region of interest" description="Disordered" evidence="8">
    <location>
        <begin position="389"/>
        <end position="412"/>
    </location>
</feature>
<dbReference type="KEGG" id="ndi:NDAI_0B01340"/>
<feature type="region of interest" description="Disordered" evidence="8">
    <location>
        <begin position="146"/>
        <end position="171"/>
    </location>
</feature>
<feature type="compositionally biased region" description="Polar residues" evidence="8">
    <location>
        <begin position="7"/>
        <end position="38"/>
    </location>
</feature>
<keyword evidence="5" id="KW-0862">Zinc</keyword>
<feature type="compositionally biased region" description="Polar residues" evidence="8">
    <location>
        <begin position="632"/>
        <end position="642"/>
    </location>
</feature>
<keyword evidence="4 7" id="KW-0863">Zinc-finger</keyword>
<dbReference type="InterPro" id="IPR036236">
    <property type="entry name" value="Znf_C2H2_sf"/>
</dbReference>
<dbReference type="HOGENOM" id="CLU_344199_0_0_1"/>
<dbReference type="GO" id="GO:0005634">
    <property type="term" value="C:nucleus"/>
    <property type="evidence" value="ECO:0007669"/>
    <property type="project" value="UniProtKB-SubCell"/>
</dbReference>
<evidence type="ECO:0000256" key="8">
    <source>
        <dbReference type="SAM" id="MobiDB-lite"/>
    </source>
</evidence>
<dbReference type="AlphaFoldDB" id="G0W5V7"/>
<evidence type="ECO:0000313" key="10">
    <source>
        <dbReference type="EMBL" id="CCD23168.1"/>
    </source>
</evidence>
<dbReference type="PROSITE" id="PS50157">
    <property type="entry name" value="ZINC_FINGER_C2H2_2"/>
    <property type="match status" value="2"/>
</dbReference>
<keyword evidence="3" id="KW-0677">Repeat</keyword>
<feature type="region of interest" description="Disordered" evidence="8">
    <location>
        <begin position="96"/>
        <end position="116"/>
    </location>
</feature>
<dbReference type="eggNOG" id="KOG1721">
    <property type="taxonomic scope" value="Eukaryota"/>
</dbReference>
<dbReference type="OMA" id="RSTHTHV"/>
<dbReference type="GO" id="GO:0010468">
    <property type="term" value="P:regulation of gene expression"/>
    <property type="evidence" value="ECO:0007669"/>
    <property type="project" value="TreeGrafter"/>
</dbReference>
<dbReference type="InterPro" id="IPR013087">
    <property type="entry name" value="Znf_C2H2_type"/>
</dbReference>
<dbReference type="OrthoDB" id="654211at2759"/>
<feature type="region of interest" description="Disordered" evidence="8">
    <location>
        <begin position="442"/>
        <end position="501"/>
    </location>
</feature>
<dbReference type="Gene3D" id="3.30.160.60">
    <property type="entry name" value="Classic Zinc Finger"/>
    <property type="match status" value="2"/>
</dbReference>
<feature type="domain" description="C2H2-type" evidence="9">
    <location>
        <begin position="741"/>
        <end position="768"/>
    </location>
</feature>
<keyword evidence="11" id="KW-1185">Reference proteome</keyword>
<feature type="compositionally biased region" description="Low complexity" evidence="8">
    <location>
        <begin position="43"/>
        <end position="54"/>
    </location>
</feature>
<feature type="region of interest" description="Disordered" evidence="8">
    <location>
        <begin position="346"/>
        <end position="373"/>
    </location>
</feature>
<evidence type="ECO:0000256" key="7">
    <source>
        <dbReference type="PROSITE-ProRule" id="PRU00042"/>
    </source>
</evidence>
<feature type="region of interest" description="Disordered" evidence="8">
    <location>
        <begin position="279"/>
        <end position="324"/>
    </location>
</feature>
<dbReference type="RefSeq" id="XP_003668411.1">
    <property type="nucleotide sequence ID" value="XM_003668363.1"/>
</dbReference>
<dbReference type="GO" id="GO:0032502">
    <property type="term" value="P:developmental process"/>
    <property type="evidence" value="ECO:0007669"/>
    <property type="project" value="UniProtKB-ARBA"/>
</dbReference>
<feature type="compositionally biased region" description="Polar residues" evidence="8">
    <location>
        <begin position="400"/>
        <end position="412"/>
    </location>
</feature>
<feature type="region of interest" description="Disordered" evidence="8">
    <location>
        <begin position="1"/>
        <end position="75"/>
    </location>
</feature>
<keyword evidence="2" id="KW-0479">Metal-binding</keyword>
<feature type="compositionally biased region" description="Low complexity" evidence="8">
    <location>
        <begin position="96"/>
        <end position="114"/>
    </location>
</feature>
<gene>
    <name evidence="10" type="primary">NDAI0B01340</name>
    <name evidence="10" type="ordered locus">NDAI_0B01340</name>
</gene>
<evidence type="ECO:0000256" key="1">
    <source>
        <dbReference type="ARBA" id="ARBA00004123"/>
    </source>
</evidence>
<sequence>MVENRNGAVSSASEPTQLNSDPTTTISFDDLNIPNNGQKGDDNNINEFINNLDNQMTREPTGPNGKSNTSRSKKIPIISDNSMTDFLVNLESPYISSNPSNNNLESTTNSNDLSPNDFAFPLDRDVESFSPFMNLPNRNISGRFEGTTSNNFLDSKVDNTNKNTKNMRSIKNPSPTEYFDLSQFDNLIDNYITPDFVKEEPHLDTGKNYDDDPVHRSWMLKISEDEADQFSTFDFNRRHSTVITNRFPYLNNNDMNGRNSISGSVDFWNLPNSRINRSIPNVNASLRPFTSPTTSPPSNNNNNNNNNNNLNNRSSISDDPYQHSKAVDAKLAQSLNEFNMNFGSVNTTTNSETTPSAANISGTNHYDFTPHHQQPSYLEHYNQVLQHSKQPFPSGRRYSVTKQQRSSLPTSESVLNSELFTRLYDNSNMPLNLNILDWNNNNNNSNHNNNPSNDNNNEINEKNKGNEDLPTNTSNRDPKIENVSAGINFSNADGSKDPLSPNKKFIKPSMIFNENLQNLNPSLQSNLLNKENNLEISSNSFQNKEPINNNEKNNNINNNNNSNGNNPLLSTVNYNSYFISNPPIANVQPYFTESPVSSTILRPKTTSAAGRRASSIETTLIANSHQRLSRVVSPTAQGNQQVQIQSQRPSSQMPPPNQLPFTDVGFTSLQHLTGAFLQEHGQHQNQNGQGQGQDRGIKTTTAYNYGDENKPFQCDQCTKSFRRSEHLKRHVRSVHSKERPFACNLCEKKFSRSDNLSQHLKTHKKHGDL</sequence>
<name>G0W5V7_NAUDC</name>
<proteinExistence type="predicted"/>
<dbReference type="GO" id="GO:0008270">
    <property type="term" value="F:zinc ion binding"/>
    <property type="evidence" value="ECO:0007669"/>
    <property type="project" value="UniProtKB-KW"/>
</dbReference>